<evidence type="ECO:0000313" key="10">
    <source>
        <dbReference type="EMBL" id="RIX35615.1"/>
    </source>
</evidence>
<dbReference type="GO" id="GO:0005886">
    <property type="term" value="C:plasma membrane"/>
    <property type="evidence" value="ECO:0007669"/>
    <property type="project" value="UniProtKB-SubCell"/>
</dbReference>
<dbReference type="STRING" id="1451189.CFAL_05270"/>
<keyword evidence="5 8" id="KW-1133">Transmembrane helix</keyword>
<dbReference type="Pfam" id="PF20154">
    <property type="entry name" value="LNT_N"/>
    <property type="match status" value="1"/>
</dbReference>
<dbReference type="EC" id="2.3.1.269" evidence="8"/>
<feature type="transmembrane region" description="Helical" evidence="8">
    <location>
        <begin position="486"/>
        <end position="505"/>
    </location>
</feature>
<dbReference type="Pfam" id="PF00795">
    <property type="entry name" value="CN_hydrolase"/>
    <property type="match status" value="1"/>
</dbReference>
<dbReference type="InterPro" id="IPR036526">
    <property type="entry name" value="C-N_Hydrolase_sf"/>
</dbReference>
<evidence type="ECO:0000313" key="11">
    <source>
        <dbReference type="Proteomes" id="UP000285278"/>
    </source>
</evidence>
<keyword evidence="10" id="KW-0449">Lipoprotein</keyword>
<comment type="function">
    <text evidence="8">Catalyzes the phospholipid dependent N-acylation of the N-terminal cysteine of apolipoprotein, the last step in lipoprotein maturation.</text>
</comment>
<dbReference type="CDD" id="cd07571">
    <property type="entry name" value="ALP_N-acyl_transferase"/>
    <property type="match status" value="1"/>
</dbReference>
<keyword evidence="3 8" id="KW-0808">Transferase</keyword>
<keyword evidence="6 8" id="KW-0472">Membrane</keyword>
<dbReference type="NCBIfam" id="TIGR00546">
    <property type="entry name" value="lnt"/>
    <property type="match status" value="1"/>
</dbReference>
<comment type="subcellular location">
    <subcellularLocation>
        <location evidence="1 8">Cell membrane</location>
        <topology evidence="1 8">Multi-pass membrane protein</topology>
    </subcellularLocation>
</comment>
<accession>A0A418Q8B7</accession>
<organism evidence="10 11">
    <name type="scientific">Corynebacterium falsenii</name>
    <dbReference type="NCBI Taxonomy" id="108486"/>
    <lineage>
        <taxon>Bacteria</taxon>
        <taxon>Bacillati</taxon>
        <taxon>Actinomycetota</taxon>
        <taxon>Actinomycetes</taxon>
        <taxon>Mycobacteriales</taxon>
        <taxon>Corynebacteriaceae</taxon>
        <taxon>Corynebacterium</taxon>
    </lineage>
</organism>
<evidence type="ECO:0000256" key="1">
    <source>
        <dbReference type="ARBA" id="ARBA00004651"/>
    </source>
</evidence>
<dbReference type="Proteomes" id="UP000285278">
    <property type="component" value="Unassembled WGS sequence"/>
</dbReference>
<dbReference type="Gene3D" id="3.60.110.10">
    <property type="entry name" value="Carbon-nitrogen hydrolase"/>
    <property type="match status" value="1"/>
</dbReference>
<dbReference type="PANTHER" id="PTHR38686:SF1">
    <property type="entry name" value="APOLIPOPROTEIN N-ACYLTRANSFERASE"/>
    <property type="match status" value="1"/>
</dbReference>
<dbReference type="PANTHER" id="PTHR38686">
    <property type="entry name" value="APOLIPOPROTEIN N-ACYLTRANSFERASE"/>
    <property type="match status" value="1"/>
</dbReference>
<dbReference type="HAMAP" id="MF_01148">
    <property type="entry name" value="Lnt"/>
    <property type="match status" value="1"/>
</dbReference>
<dbReference type="EMBL" id="QXJK01000003">
    <property type="protein sequence ID" value="RIX35615.1"/>
    <property type="molecule type" value="Genomic_DNA"/>
</dbReference>
<sequence>MPTTLSFGQRLRHFFTPANLLSILAAAFSGLMLFAAYQPTGLWWAAPLAFGLFFAVVRSHNAVLLAWVQGLSLYGFLLPWVGEFVGPIAWIGLAVAQSLYSILFGLGLRYLLRRRFLQVAIPFWFVAVEYLRSSWPFGGFPWGRITWSQVGGPYAELIRWGGPSLVTFAVVVTGLALAVATRRAWAASLPVLAVVAAALVVATVTAPSSASSPSSQSDATIINVAAVQGNVPRMGLDFNEQRRAVLDNHVRETDKLAQAVKAGEAPQPDLVIWPENASDINPFVNEDASQLISQVQGNINAPILVGTITPEHNTMVVWDNGPQERHNKKFLQPFGEYMPLRDLLRHVSPYVDRAGNFQPGEGNGVVTMTPHTGKPPVAVGVATCYEVSFDGAFRQAVRSGAQVLTSPTNNATFGFTDMTYQQLAMSRMRAIEYDRAVVVAATSGVSAIVMPDGQVVEQSRIFTPDVLQANVPLRDTMTLSARIGPWLEWVVSAVGLAGVIIAWFLRKRPSPQQARRTSRTK</sequence>
<dbReference type="RefSeq" id="WP_119664443.1">
    <property type="nucleotide sequence ID" value="NZ_JAQPSN010000008.1"/>
</dbReference>
<dbReference type="InterPro" id="IPR004563">
    <property type="entry name" value="Apolipo_AcylTrfase"/>
</dbReference>
<feature type="transmembrane region" description="Helical" evidence="8">
    <location>
        <begin position="14"/>
        <end position="35"/>
    </location>
</feature>
<dbReference type="AlphaFoldDB" id="A0A418Q8B7"/>
<feature type="domain" description="CN hydrolase" evidence="9">
    <location>
        <begin position="222"/>
        <end position="473"/>
    </location>
</feature>
<evidence type="ECO:0000256" key="2">
    <source>
        <dbReference type="ARBA" id="ARBA00022475"/>
    </source>
</evidence>
<dbReference type="PROSITE" id="PS50263">
    <property type="entry name" value="CN_HYDROLASE"/>
    <property type="match status" value="1"/>
</dbReference>
<keyword evidence="4 8" id="KW-0812">Transmembrane</keyword>
<comment type="similarity">
    <text evidence="8">Belongs to the CN hydrolase family. Apolipoprotein N-acyltransferase subfamily.</text>
</comment>
<feature type="transmembrane region" description="Helical" evidence="8">
    <location>
        <begin position="88"/>
        <end position="112"/>
    </location>
</feature>
<evidence type="ECO:0000256" key="3">
    <source>
        <dbReference type="ARBA" id="ARBA00022679"/>
    </source>
</evidence>
<keyword evidence="11" id="KW-1185">Reference proteome</keyword>
<dbReference type="SUPFAM" id="SSF56317">
    <property type="entry name" value="Carbon-nitrogen hydrolase"/>
    <property type="match status" value="1"/>
</dbReference>
<proteinExistence type="inferred from homology"/>
<name>A0A418Q8B7_9CORY</name>
<feature type="transmembrane region" description="Helical" evidence="8">
    <location>
        <begin position="41"/>
        <end position="57"/>
    </location>
</feature>
<comment type="catalytic activity">
    <reaction evidence="8">
        <text>N-terminal S-1,2-diacyl-sn-glyceryl-L-cysteinyl-[lipoprotein] + a glycerophospholipid = N-acyl-S-1,2-diacyl-sn-glyceryl-L-cysteinyl-[lipoprotein] + a 2-acyl-sn-glycero-3-phospholipid + H(+)</text>
        <dbReference type="Rhea" id="RHEA:48228"/>
        <dbReference type="Rhea" id="RHEA-COMP:14681"/>
        <dbReference type="Rhea" id="RHEA-COMP:14684"/>
        <dbReference type="ChEBI" id="CHEBI:15378"/>
        <dbReference type="ChEBI" id="CHEBI:136912"/>
        <dbReference type="ChEBI" id="CHEBI:140656"/>
        <dbReference type="ChEBI" id="CHEBI:140657"/>
        <dbReference type="ChEBI" id="CHEBI:140660"/>
        <dbReference type="EC" id="2.3.1.269"/>
    </reaction>
</comment>
<keyword evidence="7 8" id="KW-0012">Acyltransferase</keyword>
<dbReference type="OrthoDB" id="9804277at2"/>
<feature type="transmembrane region" description="Helical" evidence="8">
    <location>
        <begin position="157"/>
        <end position="180"/>
    </location>
</feature>
<dbReference type="UniPathway" id="UPA00666"/>
<evidence type="ECO:0000256" key="4">
    <source>
        <dbReference type="ARBA" id="ARBA00022692"/>
    </source>
</evidence>
<dbReference type="InterPro" id="IPR045378">
    <property type="entry name" value="LNT_N"/>
</dbReference>
<evidence type="ECO:0000259" key="9">
    <source>
        <dbReference type="PROSITE" id="PS50263"/>
    </source>
</evidence>
<keyword evidence="2 8" id="KW-1003">Cell membrane</keyword>
<feature type="transmembrane region" description="Helical" evidence="8">
    <location>
        <begin position="119"/>
        <end position="137"/>
    </location>
</feature>
<comment type="caution">
    <text evidence="10">The sequence shown here is derived from an EMBL/GenBank/DDBJ whole genome shotgun (WGS) entry which is preliminary data.</text>
</comment>
<protein>
    <recommendedName>
        <fullName evidence="8">Apolipoprotein N-acyltransferase</fullName>
        <shortName evidence="8">ALP N-acyltransferase</shortName>
        <ecNumber evidence="8">2.3.1.269</ecNumber>
    </recommendedName>
</protein>
<gene>
    <name evidence="8 10" type="primary">lnt</name>
    <name evidence="10" type="ORF">D3M95_03620</name>
</gene>
<evidence type="ECO:0000256" key="7">
    <source>
        <dbReference type="ARBA" id="ARBA00023315"/>
    </source>
</evidence>
<dbReference type="InterPro" id="IPR003010">
    <property type="entry name" value="C-N_Hydrolase"/>
</dbReference>
<dbReference type="GO" id="GO:0042158">
    <property type="term" value="P:lipoprotein biosynthetic process"/>
    <property type="evidence" value="ECO:0007669"/>
    <property type="project" value="UniProtKB-UniRule"/>
</dbReference>
<evidence type="ECO:0000256" key="6">
    <source>
        <dbReference type="ARBA" id="ARBA00023136"/>
    </source>
</evidence>
<comment type="pathway">
    <text evidence="8">Protein modification; lipoprotein biosynthesis (N-acyl transfer).</text>
</comment>
<feature type="transmembrane region" description="Helical" evidence="8">
    <location>
        <begin position="187"/>
        <end position="206"/>
    </location>
</feature>
<dbReference type="GO" id="GO:0016410">
    <property type="term" value="F:N-acyltransferase activity"/>
    <property type="evidence" value="ECO:0007669"/>
    <property type="project" value="UniProtKB-UniRule"/>
</dbReference>
<evidence type="ECO:0000256" key="8">
    <source>
        <dbReference type="HAMAP-Rule" id="MF_01148"/>
    </source>
</evidence>
<evidence type="ECO:0000256" key="5">
    <source>
        <dbReference type="ARBA" id="ARBA00022989"/>
    </source>
</evidence>
<feature type="transmembrane region" description="Helical" evidence="8">
    <location>
        <begin position="64"/>
        <end position="82"/>
    </location>
</feature>
<reference evidence="10 11" key="1">
    <citation type="submission" date="2018-09" db="EMBL/GenBank/DDBJ databases">
        <title>Optimization and identification of Corynebacterium falsenii FN1-14 from fish paste.</title>
        <authorList>
            <person name="Daroonpunt R."/>
            <person name="Tanasupawat S."/>
        </authorList>
    </citation>
    <scope>NUCLEOTIDE SEQUENCE [LARGE SCALE GENOMIC DNA]</scope>
    <source>
        <strain evidence="10 11">FN1-14</strain>
    </source>
</reference>